<evidence type="ECO:0000313" key="1">
    <source>
        <dbReference type="EMBL" id="SAL82828.1"/>
    </source>
</evidence>
<organism evidence="1 2">
    <name type="scientific">Caballeronia arvi</name>
    <dbReference type="NCBI Taxonomy" id="1777135"/>
    <lineage>
        <taxon>Bacteria</taxon>
        <taxon>Pseudomonadati</taxon>
        <taxon>Pseudomonadota</taxon>
        <taxon>Betaproteobacteria</taxon>
        <taxon>Burkholderiales</taxon>
        <taxon>Burkholderiaceae</taxon>
        <taxon>Caballeronia</taxon>
    </lineage>
</organism>
<protein>
    <submittedName>
        <fullName evidence="1">Uncharacterized protein</fullName>
    </submittedName>
</protein>
<keyword evidence="2" id="KW-1185">Reference proteome</keyword>
<accession>A0A158KNV7</accession>
<gene>
    <name evidence="1" type="ORF">AWB74_06405</name>
</gene>
<name>A0A158KNV7_9BURK</name>
<reference evidence="1" key="1">
    <citation type="submission" date="2016-01" db="EMBL/GenBank/DDBJ databases">
        <authorList>
            <person name="Peeters C."/>
        </authorList>
    </citation>
    <scope>NUCLEOTIDE SEQUENCE [LARGE SCALE GENOMIC DNA]</scope>
    <source>
        <strain evidence="1">LMG 29317</strain>
    </source>
</reference>
<evidence type="ECO:0000313" key="2">
    <source>
        <dbReference type="Proteomes" id="UP000055019"/>
    </source>
</evidence>
<comment type="caution">
    <text evidence="1">The sequence shown here is derived from an EMBL/GenBank/DDBJ whole genome shotgun (WGS) entry which is preliminary data.</text>
</comment>
<sequence length="152" mass="17329">MVAKGAYFSVDKNDQLVRLNIGAAPDEINILDWVFMTGDLLYLLVCSSGEVRYLHVPLDMEMLRSVRESTVRKENGGLYRDIRGEPTLLATYLALFFLDRDVSVPAIRRELGLSDMTMNWLLDVRQYADGVIERSELLKLIRLLTFEGDGQI</sequence>
<proteinExistence type="predicted"/>
<dbReference type="Proteomes" id="UP000055019">
    <property type="component" value="Unassembled WGS sequence"/>
</dbReference>
<dbReference type="AlphaFoldDB" id="A0A158KNV7"/>
<dbReference type="EMBL" id="FCOM02000043">
    <property type="protein sequence ID" value="SAL82828.1"/>
    <property type="molecule type" value="Genomic_DNA"/>
</dbReference>